<dbReference type="InterPro" id="IPR050172">
    <property type="entry name" value="SsuD_RutA_monooxygenase"/>
</dbReference>
<dbReference type="InterPro" id="IPR019921">
    <property type="entry name" value="Lucif-like_OxRdtase_Rv2161c"/>
</dbReference>
<sequence>MVLTLSENWTIMSGRDVQQLVRWAREAEDAGFDGVMIGEHIVLGPDADAQGRMANPREDAMPGNQDPATPWPSPIGVLSAIAAVTERIRLIAGAVLAPLRHPLLLAKELATLDLLSSGRLVVLPTVSWSRDEYAALGVPFERRGELLDDHLAAWQVLWQDSPADFEGKHYRFQDVYLEPKPFRPSGPDLWFGGSKLHGRTLSRIARYGVGLHLLTLLDVKSMQEINNAMSGSGRTLSELEFVGGVPAVFRDDHPVADLDRALEVIPFLLAYGFGTFCIKPAQFLDDPSQIGPFCKDVMRKVTALAS</sequence>
<proteinExistence type="predicted"/>
<dbReference type="OrthoDB" id="3206024at2"/>
<keyword evidence="1" id="KW-0285">Flavoprotein</keyword>
<dbReference type="Proteomes" id="UP000250462">
    <property type="component" value="Unassembled WGS sequence"/>
</dbReference>
<protein>
    <submittedName>
        <fullName evidence="6">F420-dependent oxidoreductase</fullName>
    </submittedName>
</protein>
<keyword evidence="2" id="KW-0288">FMN</keyword>
<evidence type="ECO:0000259" key="5">
    <source>
        <dbReference type="Pfam" id="PF00296"/>
    </source>
</evidence>
<dbReference type="Pfam" id="PF00296">
    <property type="entry name" value="Bac_luciferase"/>
    <property type="match status" value="1"/>
</dbReference>
<dbReference type="EMBL" id="QMIG01000011">
    <property type="protein sequence ID" value="RAW13764.1"/>
    <property type="molecule type" value="Genomic_DNA"/>
</dbReference>
<keyword evidence="3" id="KW-0560">Oxidoreductase</keyword>
<dbReference type="InterPro" id="IPR011251">
    <property type="entry name" value="Luciferase-like_dom"/>
</dbReference>
<evidence type="ECO:0000256" key="2">
    <source>
        <dbReference type="ARBA" id="ARBA00022643"/>
    </source>
</evidence>
<dbReference type="InterPro" id="IPR036661">
    <property type="entry name" value="Luciferase-like_sf"/>
</dbReference>
<gene>
    <name evidence="6" type="ORF">DPM12_12205</name>
</gene>
<keyword evidence="4" id="KW-0503">Monooxygenase</keyword>
<feature type="domain" description="Luciferase-like" evidence="5">
    <location>
        <begin position="3"/>
        <end position="284"/>
    </location>
</feature>
<dbReference type="Gene3D" id="3.20.20.30">
    <property type="entry name" value="Luciferase-like domain"/>
    <property type="match status" value="1"/>
</dbReference>
<dbReference type="GO" id="GO:0046306">
    <property type="term" value="P:alkanesulfonate catabolic process"/>
    <property type="evidence" value="ECO:0007669"/>
    <property type="project" value="TreeGrafter"/>
</dbReference>
<dbReference type="SUPFAM" id="SSF51679">
    <property type="entry name" value="Bacterial luciferase-like"/>
    <property type="match status" value="1"/>
</dbReference>
<evidence type="ECO:0000256" key="3">
    <source>
        <dbReference type="ARBA" id="ARBA00023002"/>
    </source>
</evidence>
<dbReference type="PANTHER" id="PTHR42847:SF4">
    <property type="entry name" value="ALKANESULFONATE MONOOXYGENASE-RELATED"/>
    <property type="match status" value="1"/>
</dbReference>
<dbReference type="PANTHER" id="PTHR42847">
    <property type="entry name" value="ALKANESULFONATE MONOOXYGENASE"/>
    <property type="match status" value="1"/>
</dbReference>
<dbReference type="AlphaFoldDB" id="A0A329QN34"/>
<evidence type="ECO:0000313" key="6">
    <source>
        <dbReference type="EMBL" id="RAW13764.1"/>
    </source>
</evidence>
<evidence type="ECO:0000256" key="1">
    <source>
        <dbReference type="ARBA" id="ARBA00022630"/>
    </source>
</evidence>
<accession>A0A329QN34</accession>
<reference evidence="6 7" key="1">
    <citation type="submission" date="2018-06" db="EMBL/GenBank/DDBJ databases">
        <title>Phytoactinopolyspora halophila sp. nov., a novel halophilic actinomycete isolated from a saline soil in China.</title>
        <authorList>
            <person name="Tang S.-K."/>
        </authorList>
    </citation>
    <scope>NUCLEOTIDE SEQUENCE [LARGE SCALE GENOMIC DNA]</scope>
    <source>
        <strain evidence="6 7">YIM 96934</strain>
    </source>
</reference>
<evidence type="ECO:0000313" key="7">
    <source>
        <dbReference type="Proteomes" id="UP000250462"/>
    </source>
</evidence>
<keyword evidence="7" id="KW-1185">Reference proteome</keyword>
<dbReference type="NCBIfam" id="TIGR03619">
    <property type="entry name" value="F420_Rv2161c"/>
    <property type="match status" value="1"/>
</dbReference>
<name>A0A329QN34_9ACTN</name>
<comment type="caution">
    <text evidence="6">The sequence shown here is derived from an EMBL/GenBank/DDBJ whole genome shotgun (WGS) entry which is preliminary data.</text>
</comment>
<dbReference type="GO" id="GO:0008726">
    <property type="term" value="F:alkanesulfonate monooxygenase activity"/>
    <property type="evidence" value="ECO:0007669"/>
    <property type="project" value="TreeGrafter"/>
</dbReference>
<organism evidence="6 7">
    <name type="scientific">Phytoactinopolyspora halophila</name>
    <dbReference type="NCBI Taxonomy" id="1981511"/>
    <lineage>
        <taxon>Bacteria</taxon>
        <taxon>Bacillati</taxon>
        <taxon>Actinomycetota</taxon>
        <taxon>Actinomycetes</taxon>
        <taxon>Jiangellales</taxon>
        <taxon>Jiangellaceae</taxon>
        <taxon>Phytoactinopolyspora</taxon>
    </lineage>
</organism>
<evidence type="ECO:0000256" key="4">
    <source>
        <dbReference type="ARBA" id="ARBA00023033"/>
    </source>
</evidence>